<accession>A0A8S5NYU4</accession>
<protein>
    <submittedName>
        <fullName evidence="2">Uncharacterized protein</fullName>
    </submittedName>
</protein>
<feature type="region of interest" description="Disordered" evidence="1">
    <location>
        <begin position="1"/>
        <end position="44"/>
    </location>
</feature>
<sequence>MTENADTCQNRKKANAKNPGHHPASGPAPFSFPHRPSPRVSGAG</sequence>
<name>A0A8S5NYU4_9CAUD</name>
<dbReference type="EMBL" id="BK015288">
    <property type="protein sequence ID" value="DAD99572.1"/>
    <property type="molecule type" value="Genomic_DNA"/>
</dbReference>
<organism evidence="2">
    <name type="scientific">Siphoviridae sp. ctobd83</name>
    <dbReference type="NCBI Taxonomy" id="2825670"/>
    <lineage>
        <taxon>Viruses</taxon>
        <taxon>Duplodnaviria</taxon>
        <taxon>Heunggongvirae</taxon>
        <taxon>Uroviricota</taxon>
        <taxon>Caudoviricetes</taxon>
    </lineage>
</organism>
<evidence type="ECO:0000313" key="2">
    <source>
        <dbReference type="EMBL" id="DAD99572.1"/>
    </source>
</evidence>
<reference evidence="2" key="1">
    <citation type="journal article" date="2021" name="Proc. Natl. Acad. Sci. U.S.A.">
        <title>A Catalog of Tens of Thousands of Viruses from Human Metagenomes Reveals Hidden Associations with Chronic Diseases.</title>
        <authorList>
            <person name="Tisza M.J."/>
            <person name="Buck C.B."/>
        </authorList>
    </citation>
    <scope>NUCLEOTIDE SEQUENCE</scope>
    <source>
        <strain evidence="2">Ctobd83</strain>
    </source>
</reference>
<proteinExistence type="predicted"/>
<evidence type="ECO:0000256" key="1">
    <source>
        <dbReference type="SAM" id="MobiDB-lite"/>
    </source>
</evidence>